<feature type="compositionally biased region" description="Basic and acidic residues" evidence="7">
    <location>
        <begin position="791"/>
        <end position="802"/>
    </location>
</feature>
<accession>A0A9P6VHG8</accession>
<reference evidence="9" key="1">
    <citation type="submission" date="2019-07" db="EMBL/GenBank/DDBJ databases">
        <title>Hyphodiscus hymeniophilus genome sequencing and assembly.</title>
        <authorList>
            <person name="Kramer G."/>
            <person name="Nodwell J."/>
        </authorList>
    </citation>
    <scope>NUCLEOTIDE SEQUENCE</scope>
    <source>
        <strain evidence="9">ATCC 34498</strain>
    </source>
</reference>
<keyword evidence="10" id="KW-1185">Reference proteome</keyword>
<dbReference type="Proteomes" id="UP000785200">
    <property type="component" value="Unassembled WGS sequence"/>
</dbReference>
<protein>
    <submittedName>
        <fullName evidence="9">Suppressor of zeste 12</fullName>
    </submittedName>
</protein>
<evidence type="ECO:0000256" key="1">
    <source>
        <dbReference type="ARBA" id="ARBA00007416"/>
    </source>
</evidence>
<dbReference type="PANTHER" id="PTHR22597">
    <property type="entry name" value="POLYCOMB GROUP PROTEIN"/>
    <property type="match status" value="1"/>
</dbReference>
<evidence type="ECO:0000259" key="8">
    <source>
        <dbReference type="Pfam" id="PF09733"/>
    </source>
</evidence>
<feature type="domain" description="Polycomb protein VEFS-Box" evidence="8">
    <location>
        <begin position="664"/>
        <end position="753"/>
    </location>
</feature>
<dbReference type="OrthoDB" id="166746at2759"/>
<keyword evidence="2" id="KW-0479">Metal-binding</keyword>
<keyword evidence="6" id="KW-0804">Transcription</keyword>
<evidence type="ECO:0000256" key="5">
    <source>
        <dbReference type="ARBA" id="ARBA00023015"/>
    </source>
</evidence>
<keyword evidence="5" id="KW-0805">Transcription regulation</keyword>
<dbReference type="CDD" id="cd21552">
    <property type="entry name" value="VEFS-box_ctSUZ12-like"/>
    <property type="match status" value="1"/>
</dbReference>
<evidence type="ECO:0000256" key="3">
    <source>
        <dbReference type="ARBA" id="ARBA00022771"/>
    </source>
</evidence>
<feature type="compositionally biased region" description="Basic and acidic residues" evidence="7">
    <location>
        <begin position="615"/>
        <end position="628"/>
    </location>
</feature>
<keyword evidence="4" id="KW-0862">Zinc</keyword>
<feature type="region of interest" description="Disordered" evidence="7">
    <location>
        <begin position="592"/>
        <end position="633"/>
    </location>
</feature>
<dbReference type="Pfam" id="PF09733">
    <property type="entry name" value="VEFS-Box"/>
    <property type="match status" value="1"/>
</dbReference>
<evidence type="ECO:0000256" key="6">
    <source>
        <dbReference type="ARBA" id="ARBA00023163"/>
    </source>
</evidence>
<dbReference type="AlphaFoldDB" id="A0A9P6VHG8"/>
<proteinExistence type="inferred from homology"/>
<feature type="region of interest" description="Disordered" evidence="7">
    <location>
        <begin position="397"/>
        <end position="423"/>
    </location>
</feature>
<feature type="region of interest" description="Disordered" evidence="7">
    <location>
        <begin position="435"/>
        <end position="456"/>
    </location>
</feature>
<dbReference type="PANTHER" id="PTHR22597:SF0">
    <property type="entry name" value="POLYCOMB PROTEIN SUZ12"/>
    <property type="match status" value="1"/>
</dbReference>
<evidence type="ECO:0000256" key="7">
    <source>
        <dbReference type="SAM" id="MobiDB-lite"/>
    </source>
</evidence>
<feature type="compositionally biased region" description="Low complexity" evidence="7">
    <location>
        <begin position="596"/>
        <end position="609"/>
    </location>
</feature>
<organism evidence="9 10">
    <name type="scientific">Hyphodiscus hymeniophilus</name>
    <dbReference type="NCBI Taxonomy" id="353542"/>
    <lineage>
        <taxon>Eukaryota</taxon>
        <taxon>Fungi</taxon>
        <taxon>Dikarya</taxon>
        <taxon>Ascomycota</taxon>
        <taxon>Pezizomycotina</taxon>
        <taxon>Leotiomycetes</taxon>
        <taxon>Helotiales</taxon>
        <taxon>Hyphodiscaceae</taxon>
        <taxon>Hyphodiscus</taxon>
    </lineage>
</organism>
<dbReference type="EMBL" id="VNKQ01000011">
    <property type="protein sequence ID" value="KAG0648161.1"/>
    <property type="molecule type" value="Genomic_DNA"/>
</dbReference>
<gene>
    <name evidence="9" type="ORF">D0Z07_6026</name>
</gene>
<sequence>MRHVTRDVIRNRRNRPFLRRNVLRSIRHLVMGSAISSFKTPSGPRSREEAIGLSNDEDEEYRRPAKRRRTSLFEAAASRSEMELGLRRVFGHVADDNIKVERGSGMIQPVQPSDFYGKYVPAPMKTDIPRRATLRPSIDHEILPQTTTNFKQALRLDIESIVQQPERDESVSFMRGRRSLEVIEINCICSVSLFIRRSEVNPQSRVGPQDYEELFQKKISCILKTTINDEGKAVRKFINLEPIVIPKVDFYTNRKKRNHQGQFVRSWGLAEEYKVSIKIEPVGLQKQWPPFDLSSLTNLDENSSNPITDLLESGNVHKTDLELRAMMKNLFDPALQSKSAPLKLSYDSTRQNIPYGLKFKISWSLPSHLSDYIKSEVKPSPEKVAVAPIVTGTVPASPLARKGQEVAAPDSPADSRERRRRSNVTTYNLKHLSAVQQGKSPRVRKSRDIRLRSVQESSEDSDSMVVTYTLGKADAAELLIKQQTIVPGLYCPVCGHTHKSFDDLRIHLHMIHTELKFSLRRSNPHRIEFFVDIPKRGMRGSPTSSAQQGRTFQLSPPRTLFNIDKFLNGDENWAKSRAGPQHNMWPEHLQDRFHESSSSSSPHGSRQSSPNTSHGTDDPMDFEHDHQKLPIRPHKTFLVPKTSKPLYDTVTKQILVPGAEIPSSDDEKDEQWLHQKHRDIIMDYEDVTDDEKDYITQWNAFIMQEGLTNETHLGDAILRFVEEHKLWFAQRQSRKREFAKSMETFLMRGVLDSNFLGKCISILKRGEKMEGSKESEVKKLERPVSPAKQRGGRDCGCGEHTQPSDRVDFTTASVRRIQDGRSKGGGDVIIAFLRHFGLLTGSKAWCMLH</sequence>
<keyword evidence="3" id="KW-0863">Zinc-finger</keyword>
<comment type="similarity">
    <text evidence="1">Belongs to the VEFS (VRN2-EMF2-FIS2-SU(Z)12) family.</text>
</comment>
<dbReference type="GO" id="GO:0031490">
    <property type="term" value="F:chromatin DNA binding"/>
    <property type="evidence" value="ECO:0007669"/>
    <property type="project" value="TreeGrafter"/>
</dbReference>
<dbReference type="GO" id="GO:0016586">
    <property type="term" value="C:RSC-type complex"/>
    <property type="evidence" value="ECO:0007669"/>
    <property type="project" value="TreeGrafter"/>
</dbReference>
<evidence type="ECO:0000256" key="2">
    <source>
        <dbReference type="ARBA" id="ARBA00022723"/>
    </source>
</evidence>
<comment type="caution">
    <text evidence="9">The sequence shown here is derived from an EMBL/GenBank/DDBJ whole genome shotgun (WGS) entry which is preliminary data.</text>
</comment>
<evidence type="ECO:0000313" key="10">
    <source>
        <dbReference type="Proteomes" id="UP000785200"/>
    </source>
</evidence>
<dbReference type="InterPro" id="IPR019135">
    <property type="entry name" value="Polycomb_protein_VEFS-Box"/>
</dbReference>
<evidence type="ECO:0000256" key="4">
    <source>
        <dbReference type="ARBA" id="ARBA00022833"/>
    </source>
</evidence>
<name>A0A9P6VHG8_9HELO</name>
<feature type="region of interest" description="Disordered" evidence="7">
    <location>
        <begin position="772"/>
        <end position="802"/>
    </location>
</feature>
<dbReference type="GO" id="GO:0008270">
    <property type="term" value="F:zinc ion binding"/>
    <property type="evidence" value="ECO:0007669"/>
    <property type="project" value="UniProtKB-KW"/>
</dbReference>
<evidence type="ECO:0000313" key="9">
    <source>
        <dbReference type="EMBL" id="KAG0648161.1"/>
    </source>
</evidence>
<feature type="compositionally biased region" description="Basic and acidic residues" evidence="7">
    <location>
        <begin position="772"/>
        <end position="782"/>
    </location>
</feature>